<organism evidence="2 3">
    <name type="scientific">Romanomermis culicivorax</name>
    <name type="common">Nematode worm</name>
    <dbReference type="NCBI Taxonomy" id="13658"/>
    <lineage>
        <taxon>Eukaryota</taxon>
        <taxon>Metazoa</taxon>
        <taxon>Ecdysozoa</taxon>
        <taxon>Nematoda</taxon>
        <taxon>Enoplea</taxon>
        <taxon>Dorylaimia</taxon>
        <taxon>Mermithida</taxon>
        <taxon>Mermithoidea</taxon>
        <taxon>Mermithidae</taxon>
        <taxon>Romanomermis</taxon>
    </lineage>
</organism>
<name>A0A915HGW3_ROMCU</name>
<protein>
    <submittedName>
        <fullName evidence="3">Uncharacterized protein</fullName>
    </submittedName>
</protein>
<dbReference type="Proteomes" id="UP000887565">
    <property type="component" value="Unplaced"/>
</dbReference>
<dbReference type="WBParaSite" id="nRc.2.0.1.t01252-RA">
    <property type="protein sequence ID" value="nRc.2.0.1.t01252-RA"/>
    <property type="gene ID" value="nRc.2.0.1.g01252"/>
</dbReference>
<proteinExistence type="predicted"/>
<keyword evidence="2" id="KW-1185">Reference proteome</keyword>
<feature type="compositionally biased region" description="Basic and acidic residues" evidence="1">
    <location>
        <begin position="46"/>
        <end position="60"/>
    </location>
</feature>
<dbReference type="AlphaFoldDB" id="A0A915HGW3"/>
<reference evidence="3" key="1">
    <citation type="submission" date="2022-11" db="UniProtKB">
        <authorList>
            <consortium name="WormBaseParasite"/>
        </authorList>
    </citation>
    <scope>IDENTIFICATION</scope>
</reference>
<evidence type="ECO:0000313" key="3">
    <source>
        <dbReference type="WBParaSite" id="nRc.2.0.1.t01252-RA"/>
    </source>
</evidence>
<evidence type="ECO:0000256" key="1">
    <source>
        <dbReference type="SAM" id="MobiDB-lite"/>
    </source>
</evidence>
<accession>A0A915HGW3</accession>
<feature type="region of interest" description="Disordered" evidence="1">
    <location>
        <begin position="41"/>
        <end position="60"/>
    </location>
</feature>
<sequence length="60" mass="7021">MRDAAFYKQETAVRKNQLWQVCNAQFSLPYFYLVPKTITLAHGPRGRGDDEGYDNNKRQL</sequence>
<evidence type="ECO:0000313" key="2">
    <source>
        <dbReference type="Proteomes" id="UP000887565"/>
    </source>
</evidence>